<name>A0A934ID59_9RHOB</name>
<gene>
    <name evidence="3" type="ORF">ILP92_01030</name>
</gene>
<keyword evidence="2" id="KW-1133">Transmembrane helix</keyword>
<evidence type="ECO:0000313" key="3">
    <source>
        <dbReference type="EMBL" id="MBJ3761335.1"/>
    </source>
</evidence>
<accession>A0A934ID59</accession>
<protein>
    <submittedName>
        <fullName evidence="3">Uncharacterized protein</fullName>
    </submittedName>
</protein>
<reference evidence="3" key="1">
    <citation type="submission" date="2020-12" db="EMBL/GenBank/DDBJ databases">
        <title>Bacterial taxonomy.</title>
        <authorList>
            <person name="Pan X."/>
        </authorList>
    </citation>
    <scope>NUCLEOTIDE SEQUENCE</scope>
    <source>
        <strain evidence="3">KCTC 52957</strain>
    </source>
</reference>
<organism evidence="3 4">
    <name type="scientific">Palleronia pontilimi</name>
    <dbReference type="NCBI Taxonomy" id="1964209"/>
    <lineage>
        <taxon>Bacteria</taxon>
        <taxon>Pseudomonadati</taxon>
        <taxon>Pseudomonadota</taxon>
        <taxon>Alphaproteobacteria</taxon>
        <taxon>Rhodobacterales</taxon>
        <taxon>Roseobacteraceae</taxon>
        <taxon>Palleronia</taxon>
    </lineage>
</organism>
<dbReference type="RefSeq" id="WP_198914507.1">
    <property type="nucleotide sequence ID" value="NZ_JAEKPD010000001.1"/>
</dbReference>
<evidence type="ECO:0000256" key="1">
    <source>
        <dbReference type="SAM" id="MobiDB-lite"/>
    </source>
</evidence>
<evidence type="ECO:0000313" key="4">
    <source>
        <dbReference type="Proteomes" id="UP000642488"/>
    </source>
</evidence>
<feature type="region of interest" description="Disordered" evidence="1">
    <location>
        <begin position="142"/>
        <end position="194"/>
    </location>
</feature>
<evidence type="ECO:0000256" key="2">
    <source>
        <dbReference type="SAM" id="Phobius"/>
    </source>
</evidence>
<dbReference type="EMBL" id="JAEKPD010000001">
    <property type="protein sequence ID" value="MBJ3761335.1"/>
    <property type="molecule type" value="Genomic_DNA"/>
</dbReference>
<dbReference type="AlphaFoldDB" id="A0A934ID59"/>
<feature type="transmembrane region" description="Helical" evidence="2">
    <location>
        <begin position="16"/>
        <end position="36"/>
    </location>
</feature>
<comment type="caution">
    <text evidence="3">The sequence shown here is derived from an EMBL/GenBank/DDBJ whole genome shotgun (WGS) entry which is preliminary data.</text>
</comment>
<proteinExistence type="predicted"/>
<dbReference type="Proteomes" id="UP000642488">
    <property type="component" value="Unassembled WGS sequence"/>
</dbReference>
<feature type="transmembrane region" description="Helical" evidence="2">
    <location>
        <begin position="48"/>
        <end position="75"/>
    </location>
</feature>
<feature type="compositionally biased region" description="Basic and acidic residues" evidence="1">
    <location>
        <begin position="145"/>
        <end position="156"/>
    </location>
</feature>
<sequence>MSDTTPSSQPRKSRNAVSIGLALSAAWLVLVVAFFLLAGRGEGEGLSILPAVMIVIAVVGPIALIASVSVALAMVTQAAQVRALRAELTAHRASVTPVPGPDPDLKADVQALGGSLDEIRARLDELEMWLAERAHLIEAMASRPDPVDERRADHANGQDADIADAPDPVQTDESEAEKTPELGLTSPSEGPNVPLDTFIRALEFPSDQHDAEGFDALRVALRDHRAAQLVTAAQDVLTLLSQDGLYMDDLTPDRASVELWRRFAQGERGAAVARVGGIRDEEAEDLCVARMRQDTIFRDAVHHFLRLFDHTFADLEPGATDAQVAAWSETRSARAFMLLGRAAGIFHD</sequence>
<keyword evidence="4" id="KW-1185">Reference proteome</keyword>
<keyword evidence="2" id="KW-0812">Transmembrane</keyword>
<keyword evidence="2" id="KW-0472">Membrane</keyword>